<reference evidence="10 11" key="1">
    <citation type="submission" date="2022-09" db="EMBL/GenBank/DDBJ databases">
        <title>Intensive care unit water sources are persistently colonized with multi-drug resistant bacteria and are the site of extensive horizontal gene transfer of antibiotic resistance genes.</title>
        <authorList>
            <person name="Diorio-Toth L."/>
        </authorList>
    </citation>
    <scope>NUCLEOTIDE SEQUENCE [LARGE SCALE GENOMIC DNA]</scope>
    <source>
        <strain evidence="10 11">GD03901</strain>
    </source>
</reference>
<dbReference type="InterPro" id="IPR004812">
    <property type="entry name" value="Efflux_drug-R_Bcr/CmlA"/>
</dbReference>
<evidence type="ECO:0000313" key="10">
    <source>
        <dbReference type="EMBL" id="MDH0756185.1"/>
    </source>
</evidence>
<evidence type="ECO:0000256" key="5">
    <source>
        <dbReference type="ARBA" id="ARBA00022692"/>
    </source>
</evidence>
<dbReference type="InterPro" id="IPR020846">
    <property type="entry name" value="MFS_dom"/>
</dbReference>
<evidence type="ECO:0000256" key="4">
    <source>
        <dbReference type="ARBA" id="ARBA00022475"/>
    </source>
</evidence>
<protein>
    <recommendedName>
        <fullName evidence="8">Bcr/CflA family efflux transporter</fullName>
    </recommendedName>
</protein>
<dbReference type="InterPro" id="IPR050189">
    <property type="entry name" value="MFS_Efflux_Transporters"/>
</dbReference>
<evidence type="ECO:0000256" key="3">
    <source>
        <dbReference type="ARBA" id="ARBA00022448"/>
    </source>
</evidence>
<feature type="transmembrane region" description="Helical" evidence="8">
    <location>
        <begin position="278"/>
        <end position="300"/>
    </location>
</feature>
<feature type="transmembrane region" description="Helical" evidence="8">
    <location>
        <begin position="134"/>
        <end position="158"/>
    </location>
</feature>
<keyword evidence="4" id="KW-1003">Cell membrane</keyword>
<accession>A0ABD4YBI3</accession>
<dbReference type="NCBIfam" id="TIGR00710">
    <property type="entry name" value="efflux_Bcr_CflA"/>
    <property type="match status" value="1"/>
</dbReference>
<evidence type="ECO:0000259" key="9">
    <source>
        <dbReference type="PROSITE" id="PS50850"/>
    </source>
</evidence>
<keyword evidence="6 8" id="KW-1133">Transmembrane helix</keyword>
<dbReference type="Proteomes" id="UP001160152">
    <property type="component" value="Unassembled WGS sequence"/>
</dbReference>
<organism evidence="10 11">
    <name type="scientific">Pseudomonas juntendi</name>
    <dbReference type="NCBI Taxonomy" id="2666183"/>
    <lineage>
        <taxon>Bacteria</taxon>
        <taxon>Pseudomonadati</taxon>
        <taxon>Pseudomonadota</taxon>
        <taxon>Gammaproteobacteria</taxon>
        <taxon>Pseudomonadales</taxon>
        <taxon>Pseudomonadaceae</taxon>
        <taxon>Pseudomonas</taxon>
    </lineage>
</organism>
<feature type="transmembrane region" description="Helical" evidence="8">
    <location>
        <begin position="45"/>
        <end position="64"/>
    </location>
</feature>
<evidence type="ECO:0000256" key="8">
    <source>
        <dbReference type="RuleBase" id="RU365088"/>
    </source>
</evidence>
<feature type="domain" description="Major facilitator superfamily (MFS) profile" evidence="9">
    <location>
        <begin position="10"/>
        <end position="393"/>
    </location>
</feature>
<feature type="transmembrane region" description="Helical" evidence="8">
    <location>
        <begin position="340"/>
        <end position="362"/>
    </location>
</feature>
<dbReference type="EMBL" id="JAOCBV010000001">
    <property type="protein sequence ID" value="MDH0756185.1"/>
    <property type="molecule type" value="Genomic_DNA"/>
</dbReference>
<comment type="similarity">
    <text evidence="2 8">Belongs to the major facilitator superfamily. Bcr/CmlA family.</text>
</comment>
<dbReference type="AlphaFoldDB" id="A0ABD4YBI3"/>
<evidence type="ECO:0000313" key="11">
    <source>
        <dbReference type="Proteomes" id="UP001160152"/>
    </source>
</evidence>
<dbReference type="CDD" id="cd17320">
    <property type="entry name" value="MFS_MdfA_MDR_like"/>
    <property type="match status" value="1"/>
</dbReference>
<comment type="caution">
    <text evidence="10">The sequence shown here is derived from an EMBL/GenBank/DDBJ whole genome shotgun (WGS) entry which is preliminary data.</text>
</comment>
<name>A0ABD4YBI3_9PSED</name>
<feature type="transmembrane region" description="Helical" evidence="8">
    <location>
        <begin position="101"/>
        <end position="122"/>
    </location>
</feature>
<keyword evidence="7 8" id="KW-0472">Membrane</keyword>
<dbReference type="Pfam" id="PF07690">
    <property type="entry name" value="MFS_1"/>
    <property type="match status" value="1"/>
</dbReference>
<evidence type="ECO:0000256" key="6">
    <source>
        <dbReference type="ARBA" id="ARBA00022989"/>
    </source>
</evidence>
<dbReference type="SUPFAM" id="SSF103473">
    <property type="entry name" value="MFS general substrate transporter"/>
    <property type="match status" value="1"/>
</dbReference>
<dbReference type="GO" id="GO:0005886">
    <property type="term" value="C:plasma membrane"/>
    <property type="evidence" value="ECO:0007669"/>
    <property type="project" value="UniProtKB-SubCell"/>
</dbReference>
<feature type="transmembrane region" description="Helical" evidence="8">
    <location>
        <begin position="76"/>
        <end position="95"/>
    </location>
</feature>
<dbReference type="InterPro" id="IPR011701">
    <property type="entry name" value="MFS"/>
</dbReference>
<evidence type="ECO:0000256" key="2">
    <source>
        <dbReference type="ARBA" id="ARBA00006236"/>
    </source>
</evidence>
<feature type="transmembrane region" description="Helical" evidence="8">
    <location>
        <begin position="248"/>
        <end position="266"/>
    </location>
</feature>
<dbReference type="PROSITE" id="PS50850">
    <property type="entry name" value="MFS"/>
    <property type="match status" value="1"/>
</dbReference>
<proteinExistence type="inferred from homology"/>
<keyword evidence="5 8" id="KW-0812">Transmembrane</keyword>
<keyword evidence="3 8" id="KW-0813">Transport</keyword>
<feature type="transmembrane region" description="Helical" evidence="8">
    <location>
        <begin position="306"/>
        <end position="328"/>
    </location>
</feature>
<dbReference type="PANTHER" id="PTHR43124">
    <property type="entry name" value="PURINE EFFLUX PUMP PBUE"/>
    <property type="match status" value="1"/>
</dbReference>
<dbReference type="Gene3D" id="1.20.1720.10">
    <property type="entry name" value="Multidrug resistance protein D"/>
    <property type="match status" value="1"/>
</dbReference>
<comment type="caution">
    <text evidence="8">Lacks conserved residue(s) required for the propagation of feature annotation.</text>
</comment>
<feature type="transmembrane region" description="Helical" evidence="8">
    <location>
        <begin position="368"/>
        <end position="389"/>
    </location>
</feature>
<dbReference type="InterPro" id="IPR036259">
    <property type="entry name" value="MFS_trans_sf"/>
</dbReference>
<keyword evidence="8" id="KW-0997">Cell inner membrane</keyword>
<evidence type="ECO:0000256" key="7">
    <source>
        <dbReference type="ARBA" id="ARBA00023136"/>
    </source>
</evidence>
<dbReference type="PANTHER" id="PTHR43124:SF3">
    <property type="entry name" value="CHLORAMPHENICOL EFFLUX PUMP RV0191"/>
    <property type="match status" value="1"/>
</dbReference>
<feature type="transmembrane region" description="Helical" evidence="8">
    <location>
        <begin position="213"/>
        <end position="236"/>
    </location>
</feature>
<dbReference type="RefSeq" id="WP_280070015.1">
    <property type="nucleotide sequence ID" value="NZ_JAOCBV010000001.1"/>
</dbReference>
<sequence length="409" mass="43668">MHSTPKTRQLIWLLAVLAAFVPLSIDTYLPSLPEIARELQADPALVQRTVGVFLAGLCTGMLIYGPLSDRFGRRRLLLGSISLYIGTSLACVVVTQVEQLLVLRFVQALGGAGAMILPRTIARDLFPLKDAARTLSIMHVIAMVATLVAPMLGTWLVLIDGWRTIFVALACLGGMCWLVTFLCLPESLNPGGRISSTSEAFFHYLKVARHPLAMCYILSMGLSVGGMFCYITASSFVFVDHFGFSPRAYSVVFSLNIVGIILATLINARLLHRRGPVALIGLGSWVCALAGCLLLLLGIAGWHAPFAIVAVVVVFMGCSGLVGANCIARLMTLFSHNAGAAVGLAISLQFGCGALFSWLVSILTDGSPQMMCLIMGASSIGGLICYLVIKRLDLHGVSRDGQSLPIASR</sequence>
<gene>
    <name evidence="10" type="ORF">N5C70_05410</name>
</gene>
<evidence type="ECO:0000256" key="1">
    <source>
        <dbReference type="ARBA" id="ARBA00004651"/>
    </source>
</evidence>
<comment type="subcellular location">
    <subcellularLocation>
        <location evidence="8">Cell inner membrane</location>
        <topology evidence="8">Multi-pass membrane protein</topology>
    </subcellularLocation>
    <subcellularLocation>
        <location evidence="1">Cell membrane</location>
        <topology evidence="1">Multi-pass membrane protein</topology>
    </subcellularLocation>
</comment>